<accession>A0ABY1ZF92</accession>
<proteinExistence type="predicted"/>
<protein>
    <submittedName>
        <fullName evidence="1">DUF4926 domain-containing protein</fullName>
    </submittedName>
</protein>
<gene>
    <name evidence="1" type="ORF">EZI54_23655</name>
</gene>
<evidence type="ECO:0000313" key="1">
    <source>
        <dbReference type="EMBL" id="TBW45047.1"/>
    </source>
</evidence>
<dbReference type="RefSeq" id="WP_131484300.1">
    <property type="nucleotide sequence ID" value="NZ_SJDL01000116.1"/>
</dbReference>
<name>A0ABY1ZF92_9GAMM</name>
<evidence type="ECO:0000313" key="2">
    <source>
        <dbReference type="Proteomes" id="UP000313645"/>
    </source>
</evidence>
<dbReference type="InterPro" id="IPR032568">
    <property type="entry name" value="DUF4926"/>
</dbReference>
<comment type="caution">
    <text evidence="1">The sequence shown here is derived from an EMBL/GenBank/DDBJ whole genome shotgun (WGS) entry which is preliminary data.</text>
</comment>
<keyword evidence="2" id="KW-1185">Reference proteome</keyword>
<organism evidence="1 2">
    <name type="scientific">Marinobacter halodurans</name>
    <dbReference type="NCBI Taxonomy" id="2528979"/>
    <lineage>
        <taxon>Bacteria</taxon>
        <taxon>Pseudomonadati</taxon>
        <taxon>Pseudomonadota</taxon>
        <taxon>Gammaproteobacteria</taxon>
        <taxon>Pseudomonadales</taxon>
        <taxon>Marinobacteraceae</taxon>
        <taxon>Marinobacter</taxon>
    </lineage>
</organism>
<dbReference type="Pfam" id="PF16277">
    <property type="entry name" value="DUF4926"/>
    <property type="match status" value="1"/>
</dbReference>
<dbReference type="EMBL" id="SJDL01000116">
    <property type="protein sequence ID" value="TBW45047.1"/>
    <property type="molecule type" value="Genomic_DNA"/>
</dbReference>
<sequence>MSFKINDAVILKEGIPEEGLKAGAVGVVVAEFSEPNEAYEIEFLDDDGDLLAQLALLPEQLSKFE</sequence>
<dbReference type="Proteomes" id="UP000313645">
    <property type="component" value="Unassembled WGS sequence"/>
</dbReference>
<reference evidence="1 2" key="1">
    <citation type="submission" date="2019-02" db="EMBL/GenBank/DDBJ databases">
        <title>Marinobacter halodurans sp. nov., a marine bacterium isolated from sea tidal flat.</title>
        <authorList>
            <person name="Yoo Y."/>
            <person name="Lee D.W."/>
            <person name="Kim B.S."/>
            <person name="Kim J.-J."/>
        </authorList>
    </citation>
    <scope>NUCLEOTIDE SEQUENCE [LARGE SCALE GENOMIC DNA]</scope>
    <source>
        <strain evidence="1 2">YJ-S3-2</strain>
    </source>
</reference>